<evidence type="ECO:0000313" key="2">
    <source>
        <dbReference type="EMBL" id="KAL1278485.1"/>
    </source>
</evidence>
<dbReference type="Proteomes" id="UP001558613">
    <property type="component" value="Unassembled WGS sequence"/>
</dbReference>
<evidence type="ECO:0000256" key="1">
    <source>
        <dbReference type="SAM" id="MobiDB-lite"/>
    </source>
</evidence>
<comment type="caution">
    <text evidence="2">The sequence shown here is derived from an EMBL/GenBank/DDBJ whole genome shotgun (WGS) entry which is preliminary data.</text>
</comment>
<proteinExistence type="predicted"/>
<organism evidence="2 3">
    <name type="scientific">Cirrhinus molitorella</name>
    <name type="common">mud carp</name>
    <dbReference type="NCBI Taxonomy" id="172907"/>
    <lineage>
        <taxon>Eukaryota</taxon>
        <taxon>Metazoa</taxon>
        <taxon>Chordata</taxon>
        <taxon>Craniata</taxon>
        <taxon>Vertebrata</taxon>
        <taxon>Euteleostomi</taxon>
        <taxon>Actinopterygii</taxon>
        <taxon>Neopterygii</taxon>
        <taxon>Teleostei</taxon>
        <taxon>Ostariophysi</taxon>
        <taxon>Cypriniformes</taxon>
        <taxon>Cyprinidae</taxon>
        <taxon>Labeoninae</taxon>
        <taxon>Labeonini</taxon>
        <taxon>Cirrhinus</taxon>
    </lineage>
</organism>
<dbReference type="EMBL" id="JAYMGO010000003">
    <property type="protein sequence ID" value="KAL1278485.1"/>
    <property type="molecule type" value="Genomic_DNA"/>
</dbReference>
<name>A0ABR3NPL2_9TELE</name>
<gene>
    <name evidence="2" type="ORF">QQF64_025158</name>
</gene>
<sequence>MKEERSSQHFIIINDKDACVPPVSGCLPLRLPYGLGKPDGAVRGPSGTNTAHELGHSEISGLVRRRPR</sequence>
<feature type="region of interest" description="Disordered" evidence="1">
    <location>
        <begin position="40"/>
        <end position="68"/>
    </location>
</feature>
<keyword evidence="3" id="KW-1185">Reference proteome</keyword>
<reference evidence="2 3" key="1">
    <citation type="submission" date="2023-09" db="EMBL/GenBank/DDBJ databases">
        <authorList>
            <person name="Wang M."/>
        </authorList>
    </citation>
    <scope>NUCLEOTIDE SEQUENCE [LARGE SCALE GENOMIC DNA]</scope>
    <source>
        <strain evidence="2">GT-2023</strain>
        <tissue evidence="2">Liver</tissue>
    </source>
</reference>
<protein>
    <submittedName>
        <fullName evidence="2">Uncharacterized protein</fullName>
    </submittedName>
</protein>
<evidence type="ECO:0000313" key="3">
    <source>
        <dbReference type="Proteomes" id="UP001558613"/>
    </source>
</evidence>
<accession>A0ABR3NPL2</accession>